<dbReference type="PANTHER" id="PTHR22749">
    <property type="entry name" value="RIBOFLAVIN KINASE/FMN ADENYLYLTRANSFERASE"/>
    <property type="match status" value="1"/>
</dbReference>
<feature type="domain" description="FAD synthetase" evidence="12">
    <location>
        <begin position="14"/>
        <end position="168"/>
    </location>
</feature>
<reference evidence="13 14" key="1">
    <citation type="journal article" date="2024" name="Int. J. Mol. Sci.">
        <title>Exploration of Alicyclobacillus spp. Genome in Search of Antibiotic Resistance.</title>
        <authorList>
            <person name="Bucka-Kolendo J."/>
            <person name="Kiousi D.E."/>
            <person name="Dekowska A."/>
            <person name="Mikolajczuk-Szczyrba A."/>
            <person name="Karadedos D.M."/>
            <person name="Michael P."/>
            <person name="Galanis A."/>
            <person name="Sokolowska B."/>
        </authorList>
    </citation>
    <scope>NUCLEOTIDE SEQUENCE [LARGE SCALE GENOMIC DNA]</scope>
    <source>
        <strain evidence="13 14">KKP 3000</strain>
    </source>
</reference>
<dbReference type="Proteomes" id="UP001579974">
    <property type="component" value="Unassembled WGS sequence"/>
</dbReference>
<keyword evidence="9" id="KW-0274">FAD</keyword>
<proteinExistence type="inferred from homology"/>
<keyword evidence="8" id="KW-0547">Nucleotide-binding</keyword>
<comment type="catalytic activity">
    <reaction evidence="11">
        <text>FMN + ATP + H(+) = FAD + diphosphate</text>
        <dbReference type="Rhea" id="RHEA:17237"/>
        <dbReference type="ChEBI" id="CHEBI:15378"/>
        <dbReference type="ChEBI" id="CHEBI:30616"/>
        <dbReference type="ChEBI" id="CHEBI:33019"/>
        <dbReference type="ChEBI" id="CHEBI:57692"/>
        <dbReference type="ChEBI" id="CHEBI:58210"/>
        <dbReference type="EC" id="2.7.7.2"/>
    </reaction>
</comment>
<keyword evidence="4" id="KW-0285">Flavoprotein</keyword>
<evidence type="ECO:0000259" key="12">
    <source>
        <dbReference type="Pfam" id="PF06574"/>
    </source>
</evidence>
<evidence type="ECO:0000256" key="11">
    <source>
        <dbReference type="ARBA" id="ARBA00049494"/>
    </source>
</evidence>
<evidence type="ECO:0000256" key="8">
    <source>
        <dbReference type="ARBA" id="ARBA00022741"/>
    </source>
</evidence>
<evidence type="ECO:0000256" key="3">
    <source>
        <dbReference type="ARBA" id="ARBA00012393"/>
    </source>
</evidence>
<dbReference type="Pfam" id="PF06574">
    <property type="entry name" value="FAD_syn"/>
    <property type="match status" value="1"/>
</dbReference>
<comment type="similarity">
    <text evidence="2">Belongs to the RibF family.</text>
</comment>
<dbReference type="PANTHER" id="PTHR22749:SF6">
    <property type="entry name" value="RIBOFLAVIN KINASE"/>
    <property type="match status" value="1"/>
</dbReference>
<evidence type="ECO:0000256" key="9">
    <source>
        <dbReference type="ARBA" id="ARBA00022827"/>
    </source>
</evidence>
<comment type="caution">
    <text evidence="13">The sequence shown here is derived from an EMBL/GenBank/DDBJ whole genome shotgun (WGS) entry which is preliminary data.</text>
</comment>
<dbReference type="Gene3D" id="3.40.50.620">
    <property type="entry name" value="HUPs"/>
    <property type="match status" value="1"/>
</dbReference>
<evidence type="ECO:0000256" key="10">
    <source>
        <dbReference type="ARBA" id="ARBA00022840"/>
    </source>
</evidence>
<dbReference type="InterPro" id="IPR015864">
    <property type="entry name" value="FAD_synthase"/>
</dbReference>
<keyword evidence="14" id="KW-1185">Reference proteome</keyword>
<dbReference type="GO" id="GO:0016301">
    <property type="term" value="F:kinase activity"/>
    <property type="evidence" value="ECO:0007669"/>
    <property type="project" value="UniProtKB-KW"/>
</dbReference>
<evidence type="ECO:0000256" key="4">
    <source>
        <dbReference type="ARBA" id="ARBA00022630"/>
    </source>
</evidence>
<evidence type="ECO:0000256" key="7">
    <source>
        <dbReference type="ARBA" id="ARBA00022695"/>
    </source>
</evidence>
<protein>
    <recommendedName>
        <fullName evidence="3">FAD synthase</fullName>
        <ecNumber evidence="3">2.7.7.2</ecNumber>
    </recommendedName>
</protein>
<dbReference type="EC" id="2.7.7.2" evidence="3"/>
<dbReference type="EMBL" id="JBDXSU010000004">
    <property type="protein sequence ID" value="MFB5189782.1"/>
    <property type="molecule type" value="Genomic_DNA"/>
</dbReference>
<evidence type="ECO:0000313" key="14">
    <source>
        <dbReference type="Proteomes" id="UP001579974"/>
    </source>
</evidence>
<keyword evidence="5" id="KW-0288">FMN</keyword>
<evidence type="ECO:0000313" key="13">
    <source>
        <dbReference type="EMBL" id="MFB5189782.1"/>
    </source>
</evidence>
<dbReference type="SUPFAM" id="SSF52374">
    <property type="entry name" value="Nucleotidylyl transferase"/>
    <property type="match status" value="1"/>
</dbReference>
<evidence type="ECO:0000256" key="5">
    <source>
        <dbReference type="ARBA" id="ARBA00022643"/>
    </source>
</evidence>
<accession>A0ABV5ADQ8</accession>
<evidence type="ECO:0000256" key="1">
    <source>
        <dbReference type="ARBA" id="ARBA00004726"/>
    </source>
</evidence>
<keyword evidence="13" id="KW-0418">Kinase</keyword>
<name>A0ABV5ADQ8_9BACL</name>
<evidence type="ECO:0000256" key="2">
    <source>
        <dbReference type="ARBA" id="ARBA00010214"/>
    </source>
</evidence>
<dbReference type="RefSeq" id="WP_275476399.1">
    <property type="nucleotide sequence ID" value="NZ_CP162940.1"/>
</dbReference>
<comment type="pathway">
    <text evidence="1">Cofactor biosynthesis; FAD biosynthesis; FAD from FMN: step 1/1.</text>
</comment>
<keyword evidence="7" id="KW-0548">Nucleotidyltransferase</keyword>
<evidence type="ECO:0000256" key="6">
    <source>
        <dbReference type="ARBA" id="ARBA00022679"/>
    </source>
</evidence>
<keyword evidence="10" id="KW-0067">ATP-binding</keyword>
<organism evidence="13 14">
    <name type="scientific">Alicyclobacillus fastidiosus</name>
    <dbReference type="NCBI Taxonomy" id="392011"/>
    <lineage>
        <taxon>Bacteria</taxon>
        <taxon>Bacillati</taxon>
        <taxon>Bacillota</taxon>
        <taxon>Bacilli</taxon>
        <taxon>Bacillales</taxon>
        <taxon>Alicyclobacillaceae</taxon>
        <taxon>Alicyclobacillus</taxon>
    </lineage>
</organism>
<dbReference type="InterPro" id="IPR014729">
    <property type="entry name" value="Rossmann-like_a/b/a_fold"/>
</dbReference>
<dbReference type="CDD" id="cd02064">
    <property type="entry name" value="FAD_synthetase_N"/>
    <property type="match status" value="1"/>
</dbReference>
<dbReference type="InterPro" id="IPR023468">
    <property type="entry name" value="Riboflavin_kinase"/>
</dbReference>
<sequence>MEAVFIDHRQPIPTNNEACVLALGVFDGVHVGHQEVIRVAKEIAKSNHIKLAVMTFEPYPNEVLQKKNKNPTCRLMSLDAKRNFMSELGVDRLYIMKFDLDFAKFADVDFVQKYIVPLGAVHVVAGFDFRYGYRGTGHMGTIQAHGMNKFGVTTVEQVSHGCEKISSTLIRESLLQGDVEFVATCLGRFYETEGRVVNLSPPHSSVSFLDILTSGCSLPPEGFYDVCVYLDEKEKIHRTPAYLFVNEQGEPLVVIHARIRGKVKVRWIRRMSEVRENSRKNQYALG</sequence>
<gene>
    <name evidence="13" type="ORF">KKP3000_003170</name>
</gene>
<keyword evidence="6" id="KW-0808">Transferase</keyword>